<dbReference type="InterPro" id="IPR036396">
    <property type="entry name" value="Cyt_P450_sf"/>
</dbReference>
<dbReference type="Proteomes" id="UP001187192">
    <property type="component" value="Unassembled WGS sequence"/>
</dbReference>
<name>A0AA88AMF0_FICCA</name>
<keyword evidence="7 9" id="KW-0503">Monooxygenase</keyword>
<dbReference type="GO" id="GO:0016705">
    <property type="term" value="F:oxidoreductase activity, acting on paired donors, with incorporation or reduction of molecular oxygen"/>
    <property type="evidence" value="ECO:0007669"/>
    <property type="project" value="InterPro"/>
</dbReference>
<reference evidence="11" key="1">
    <citation type="submission" date="2023-07" db="EMBL/GenBank/DDBJ databases">
        <title>draft genome sequence of fig (Ficus carica).</title>
        <authorList>
            <person name="Takahashi T."/>
            <person name="Nishimura K."/>
        </authorList>
    </citation>
    <scope>NUCLEOTIDE SEQUENCE</scope>
</reference>
<keyword evidence="10" id="KW-1133">Transmembrane helix</keyword>
<keyword evidence="3 8" id="KW-0349">Heme</keyword>
<dbReference type="SUPFAM" id="SSF48264">
    <property type="entry name" value="Cytochrome P450"/>
    <property type="match status" value="1"/>
</dbReference>
<dbReference type="PROSITE" id="PS00086">
    <property type="entry name" value="CYTOCHROME_P450"/>
    <property type="match status" value="1"/>
</dbReference>
<dbReference type="InterPro" id="IPR001128">
    <property type="entry name" value="Cyt_P450"/>
</dbReference>
<evidence type="ECO:0000313" key="12">
    <source>
        <dbReference type="Proteomes" id="UP001187192"/>
    </source>
</evidence>
<keyword evidence="4 8" id="KW-0479">Metal-binding</keyword>
<comment type="similarity">
    <text evidence="2 9">Belongs to the cytochrome P450 family.</text>
</comment>
<evidence type="ECO:0000256" key="1">
    <source>
        <dbReference type="ARBA" id="ARBA00001971"/>
    </source>
</evidence>
<dbReference type="Pfam" id="PF00067">
    <property type="entry name" value="p450"/>
    <property type="match status" value="1"/>
</dbReference>
<comment type="cofactor">
    <cofactor evidence="1 8">
        <name>heme</name>
        <dbReference type="ChEBI" id="CHEBI:30413"/>
    </cofactor>
</comment>
<dbReference type="PRINTS" id="PR00463">
    <property type="entry name" value="EP450I"/>
</dbReference>
<dbReference type="GO" id="GO:0020037">
    <property type="term" value="F:heme binding"/>
    <property type="evidence" value="ECO:0007669"/>
    <property type="project" value="InterPro"/>
</dbReference>
<keyword evidence="6 8" id="KW-0408">Iron</keyword>
<dbReference type="InterPro" id="IPR017972">
    <property type="entry name" value="Cyt_P450_CS"/>
</dbReference>
<keyword evidence="5 9" id="KW-0560">Oxidoreductase</keyword>
<evidence type="ECO:0000256" key="2">
    <source>
        <dbReference type="ARBA" id="ARBA00010617"/>
    </source>
</evidence>
<accession>A0AA88AMF0</accession>
<evidence type="ECO:0000256" key="7">
    <source>
        <dbReference type="ARBA" id="ARBA00023033"/>
    </source>
</evidence>
<dbReference type="GO" id="GO:0006629">
    <property type="term" value="P:lipid metabolic process"/>
    <property type="evidence" value="ECO:0007669"/>
    <property type="project" value="UniProtKB-ARBA"/>
</dbReference>
<evidence type="ECO:0000256" key="6">
    <source>
        <dbReference type="ARBA" id="ARBA00023004"/>
    </source>
</evidence>
<evidence type="ECO:0000256" key="9">
    <source>
        <dbReference type="RuleBase" id="RU000461"/>
    </source>
</evidence>
<evidence type="ECO:0000256" key="8">
    <source>
        <dbReference type="PIRSR" id="PIRSR602401-1"/>
    </source>
</evidence>
<keyword evidence="10" id="KW-0812">Transmembrane</keyword>
<dbReference type="PANTHER" id="PTHR24296">
    <property type="entry name" value="CYTOCHROME P450"/>
    <property type="match status" value="1"/>
</dbReference>
<dbReference type="InterPro" id="IPR002401">
    <property type="entry name" value="Cyt_P450_E_grp-I"/>
</dbReference>
<keyword evidence="12" id="KW-1185">Reference proteome</keyword>
<comment type="caution">
    <text evidence="11">The sequence shown here is derived from an EMBL/GenBank/DDBJ whole genome shotgun (WGS) entry which is preliminary data.</text>
</comment>
<dbReference type="Gene3D" id="1.10.630.10">
    <property type="entry name" value="Cytochrome P450"/>
    <property type="match status" value="2"/>
</dbReference>
<protein>
    <recommendedName>
        <fullName evidence="13">Cytochrome P450</fullName>
    </recommendedName>
</protein>
<feature type="binding site" description="axial binding residue" evidence="8">
    <location>
        <position position="365"/>
    </location>
    <ligand>
        <name>heme</name>
        <dbReference type="ChEBI" id="CHEBI:30413"/>
    </ligand>
    <ligandPart>
        <name>Fe</name>
        <dbReference type="ChEBI" id="CHEBI:18248"/>
    </ligandPart>
</feature>
<proteinExistence type="inferred from homology"/>
<evidence type="ECO:0008006" key="13">
    <source>
        <dbReference type="Google" id="ProtNLM"/>
    </source>
</evidence>
<organism evidence="11 12">
    <name type="scientific">Ficus carica</name>
    <name type="common">Common fig</name>
    <dbReference type="NCBI Taxonomy" id="3494"/>
    <lineage>
        <taxon>Eukaryota</taxon>
        <taxon>Viridiplantae</taxon>
        <taxon>Streptophyta</taxon>
        <taxon>Embryophyta</taxon>
        <taxon>Tracheophyta</taxon>
        <taxon>Spermatophyta</taxon>
        <taxon>Magnoliopsida</taxon>
        <taxon>eudicotyledons</taxon>
        <taxon>Gunneridae</taxon>
        <taxon>Pentapetalae</taxon>
        <taxon>rosids</taxon>
        <taxon>fabids</taxon>
        <taxon>Rosales</taxon>
        <taxon>Moraceae</taxon>
        <taxon>Ficeae</taxon>
        <taxon>Ficus</taxon>
    </lineage>
</organism>
<keyword evidence="10" id="KW-0472">Membrane</keyword>
<sequence>MALVLGYLGIVVLGLVICLRFALIHHRRQNKDAVVTSWPIISMLPGFLRNVLRLHDFVTEILEKSGSTFQFKGPWFCADHLNFIITSDPLNVHHVLNKNFGNYPKGPEFREVFEPLGDGILNVDSDLWRLQRKMFHLWDKRQRKFEVAARTIQRKVVDGLIPFLDRASETRTQVNLQEAFHRTIGFDNAIHLIFGLDPASHAFKFSIVEYQEAFEVIQAGTDTLNAGLTWFFWLIATHPSVESKILTEMKENLPEKDDKYGFYGVEDLNKLVYLQAVLFETFRLYPSVPFDHKTTSEADTLPSGHHLSQKTRVLISFYSMGRMEEIWSKDCLEFKPERWIDSKKAGLLHMPSHKHASFSTGPRTCLGKDIVFIQMKTVAIAILKCYCLQVVEGHHPVSPTLTISLHMIHGLQVRVSKRCV</sequence>
<evidence type="ECO:0000313" key="11">
    <source>
        <dbReference type="EMBL" id="GMN42591.1"/>
    </source>
</evidence>
<dbReference type="EMBL" id="BTGU01000014">
    <property type="protein sequence ID" value="GMN42591.1"/>
    <property type="molecule type" value="Genomic_DNA"/>
</dbReference>
<evidence type="ECO:0000256" key="5">
    <source>
        <dbReference type="ARBA" id="ARBA00023002"/>
    </source>
</evidence>
<evidence type="ECO:0000256" key="10">
    <source>
        <dbReference type="SAM" id="Phobius"/>
    </source>
</evidence>
<gene>
    <name evidence="11" type="ORF">TIFTF001_011809</name>
</gene>
<dbReference type="GO" id="GO:0005506">
    <property type="term" value="F:iron ion binding"/>
    <property type="evidence" value="ECO:0007669"/>
    <property type="project" value="InterPro"/>
</dbReference>
<evidence type="ECO:0000256" key="4">
    <source>
        <dbReference type="ARBA" id="ARBA00022723"/>
    </source>
</evidence>
<dbReference type="GO" id="GO:0004497">
    <property type="term" value="F:monooxygenase activity"/>
    <property type="evidence" value="ECO:0007669"/>
    <property type="project" value="UniProtKB-KW"/>
</dbReference>
<evidence type="ECO:0000256" key="3">
    <source>
        <dbReference type="ARBA" id="ARBA00022617"/>
    </source>
</evidence>
<feature type="transmembrane region" description="Helical" evidence="10">
    <location>
        <begin position="6"/>
        <end position="23"/>
    </location>
</feature>
<dbReference type="PRINTS" id="PR00385">
    <property type="entry name" value="P450"/>
</dbReference>
<dbReference type="AlphaFoldDB" id="A0AA88AMF0"/>